<comment type="caution">
    <text evidence="1">The sequence shown here is derived from an EMBL/GenBank/DDBJ whole genome shotgun (WGS) entry which is preliminary data.</text>
</comment>
<keyword evidence="2" id="KW-1185">Reference proteome</keyword>
<dbReference type="Proteomes" id="UP001219525">
    <property type="component" value="Unassembled WGS sequence"/>
</dbReference>
<proteinExistence type="predicted"/>
<reference evidence="1" key="1">
    <citation type="submission" date="2023-03" db="EMBL/GenBank/DDBJ databases">
        <title>Massive genome expansion in bonnet fungi (Mycena s.s.) driven by repeated elements and novel gene families across ecological guilds.</title>
        <authorList>
            <consortium name="Lawrence Berkeley National Laboratory"/>
            <person name="Harder C.B."/>
            <person name="Miyauchi S."/>
            <person name="Viragh M."/>
            <person name="Kuo A."/>
            <person name="Thoen E."/>
            <person name="Andreopoulos B."/>
            <person name="Lu D."/>
            <person name="Skrede I."/>
            <person name="Drula E."/>
            <person name="Henrissat B."/>
            <person name="Morin E."/>
            <person name="Kohler A."/>
            <person name="Barry K."/>
            <person name="LaButti K."/>
            <person name="Morin E."/>
            <person name="Salamov A."/>
            <person name="Lipzen A."/>
            <person name="Mereny Z."/>
            <person name="Hegedus B."/>
            <person name="Baldrian P."/>
            <person name="Stursova M."/>
            <person name="Weitz H."/>
            <person name="Taylor A."/>
            <person name="Grigoriev I.V."/>
            <person name="Nagy L.G."/>
            <person name="Martin F."/>
            <person name="Kauserud H."/>
        </authorList>
    </citation>
    <scope>NUCLEOTIDE SEQUENCE</scope>
    <source>
        <strain evidence="1">9144</strain>
    </source>
</reference>
<gene>
    <name evidence="1" type="ORF">GGX14DRAFT_402632</name>
</gene>
<dbReference type="EMBL" id="JARJCW010000078">
    <property type="protein sequence ID" value="KAJ7197397.1"/>
    <property type="molecule type" value="Genomic_DNA"/>
</dbReference>
<dbReference type="InterPro" id="IPR027417">
    <property type="entry name" value="P-loop_NTPase"/>
</dbReference>
<name>A0AAD6UYD3_9AGAR</name>
<evidence type="ECO:0000313" key="2">
    <source>
        <dbReference type="Proteomes" id="UP001219525"/>
    </source>
</evidence>
<evidence type="ECO:0008006" key="3">
    <source>
        <dbReference type="Google" id="ProtNLM"/>
    </source>
</evidence>
<protein>
    <recommendedName>
        <fullName evidence="3">Helicase ATP-binding domain-containing protein</fullName>
    </recommendedName>
</protein>
<dbReference type="AlphaFoldDB" id="A0AAD6UYD3"/>
<dbReference type="SUPFAM" id="SSF52540">
    <property type="entry name" value="P-loop containing nucleoside triphosphate hydrolases"/>
    <property type="match status" value="1"/>
</dbReference>
<dbReference type="Gene3D" id="3.40.50.300">
    <property type="entry name" value="P-loop containing nucleotide triphosphate hydrolases"/>
    <property type="match status" value="1"/>
</dbReference>
<sequence>MPRESAVSLNFVVKVSLPYQLDVSKGLDNIAVTPTGSGKTGYLFITILVMIAIAKTCPAVKFPADAAILSCYMSHELHRTADGGAARRWGENLWMKAREGISMLILCSEQLISEGFLAFEAFYNRVYILGVDEIHLLVQWGLTFCKAFSQIGFMLLLPPFLPIPKFRMQFSLYAGVNLGIQMLFRELHSGIDGGFFPEIAWVLANRDKPIICCVTINLVFHVKAYLNTLLPANSDRDFRIRTHTGLNWPDDKAQTLSNIINNPDCQIIIATNGLAQCNDIRVIKTVIQIGEPECVEILSLQCTPEIRNHELYQPPPKRMKVHSHIPVGQRSTKLMKEAGRSRLEELRFSSHPPCQIPSFPNPRPYKFCQNCKKIVTLVDLVPFISRIAVLVGHHSLLFDVLLGLRETFWKMKSNLKAGTKK</sequence>
<organism evidence="1 2">
    <name type="scientific">Mycena pura</name>
    <dbReference type="NCBI Taxonomy" id="153505"/>
    <lineage>
        <taxon>Eukaryota</taxon>
        <taxon>Fungi</taxon>
        <taxon>Dikarya</taxon>
        <taxon>Basidiomycota</taxon>
        <taxon>Agaricomycotina</taxon>
        <taxon>Agaricomycetes</taxon>
        <taxon>Agaricomycetidae</taxon>
        <taxon>Agaricales</taxon>
        <taxon>Marasmiineae</taxon>
        <taxon>Mycenaceae</taxon>
        <taxon>Mycena</taxon>
    </lineage>
</organism>
<accession>A0AAD6UYD3</accession>
<evidence type="ECO:0000313" key="1">
    <source>
        <dbReference type="EMBL" id="KAJ7197397.1"/>
    </source>
</evidence>